<protein>
    <submittedName>
        <fullName evidence="2">YccF domain-containing protein</fullName>
    </submittedName>
</protein>
<keyword evidence="3" id="KW-1185">Reference proteome</keyword>
<dbReference type="EMBL" id="JBHUDC010000008">
    <property type="protein sequence ID" value="MFD1515653.1"/>
    <property type="molecule type" value="Genomic_DNA"/>
</dbReference>
<organism evidence="2 3">
    <name type="scientific">Halomarina rubra</name>
    <dbReference type="NCBI Taxonomy" id="2071873"/>
    <lineage>
        <taxon>Archaea</taxon>
        <taxon>Methanobacteriati</taxon>
        <taxon>Methanobacteriota</taxon>
        <taxon>Stenosarchaea group</taxon>
        <taxon>Halobacteria</taxon>
        <taxon>Halobacteriales</taxon>
        <taxon>Natronomonadaceae</taxon>
        <taxon>Halomarina</taxon>
    </lineage>
</organism>
<evidence type="ECO:0000313" key="3">
    <source>
        <dbReference type="Proteomes" id="UP001597187"/>
    </source>
</evidence>
<keyword evidence="1" id="KW-0472">Membrane</keyword>
<proteinExistence type="predicted"/>
<evidence type="ECO:0000256" key="1">
    <source>
        <dbReference type="SAM" id="Phobius"/>
    </source>
</evidence>
<sequence>MGALLRVVWFCFVGWWLGPLWFLGSLAIMATVVLFPIGAYTAAKTWAVMTLKTSPKTIVVEAQQQN</sequence>
<name>A0ABD6B1B2_9EURY</name>
<reference evidence="2 3" key="1">
    <citation type="journal article" date="2019" name="Int. J. Syst. Evol. Microbiol.">
        <title>The Global Catalogue of Microorganisms (GCM) 10K type strain sequencing project: providing services to taxonomists for standard genome sequencing and annotation.</title>
        <authorList>
            <consortium name="The Broad Institute Genomics Platform"/>
            <consortium name="The Broad Institute Genome Sequencing Center for Infectious Disease"/>
            <person name="Wu L."/>
            <person name="Ma J."/>
        </authorList>
    </citation>
    <scope>NUCLEOTIDE SEQUENCE [LARGE SCALE GENOMIC DNA]</scope>
    <source>
        <strain evidence="2 3">CGMCC 1.12563</strain>
    </source>
</reference>
<comment type="caution">
    <text evidence="2">The sequence shown here is derived from an EMBL/GenBank/DDBJ whole genome shotgun (WGS) entry which is preliminary data.</text>
</comment>
<accession>A0ABD6B1B2</accession>
<gene>
    <name evidence="2" type="ORF">ACFSBT_20430</name>
</gene>
<keyword evidence="1" id="KW-1133">Transmembrane helix</keyword>
<dbReference type="Proteomes" id="UP001597187">
    <property type="component" value="Unassembled WGS sequence"/>
</dbReference>
<dbReference type="AlphaFoldDB" id="A0ABD6B1B2"/>
<evidence type="ECO:0000313" key="2">
    <source>
        <dbReference type="EMBL" id="MFD1515653.1"/>
    </source>
</evidence>
<feature type="transmembrane region" description="Helical" evidence="1">
    <location>
        <begin position="20"/>
        <end position="43"/>
    </location>
</feature>
<keyword evidence="1" id="KW-0812">Transmembrane</keyword>
<dbReference type="RefSeq" id="WP_250875561.1">
    <property type="nucleotide sequence ID" value="NZ_JALXFV010000008.1"/>
</dbReference>